<dbReference type="EMBL" id="GL883079">
    <property type="protein sequence ID" value="EGF90452.1"/>
    <property type="molecule type" value="Genomic_DNA"/>
</dbReference>
<organism evidence="1 2">
    <name type="scientific">Asticcacaulis biprosthecium C19</name>
    <dbReference type="NCBI Taxonomy" id="715226"/>
    <lineage>
        <taxon>Bacteria</taxon>
        <taxon>Pseudomonadati</taxon>
        <taxon>Pseudomonadota</taxon>
        <taxon>Alphaproteobacteria</taxon>
        <taxon>Caulobacterales</taxon>
        <taxon>Caulobacteraceae</taxon>
        <taxon>Asticcacaulis</taxon>
    </lineage>
</organism>
<accession>F4QQG5</accession>
<dbReference type="RefSeq" id="WP_006274256.1">
    <property type="nucleotide sequence ID" value="NZ_GL883079.1"/>
</dbReference>
<dbReference type="HOGENOM" id="CLU_106303_2_0_5"/>
<gene>
    <name evidence="1" type="ORF">ABI_34740</name>
</gene>
<evidence type="ECO:0000313" key="2">
    <source>
        <dbReference type="Proteomes" id="UP000006512"/>
    </source>
</evidence>
<keyword evidence="2" id="KW-1185">Reference proteome</keyword>
<evidence type="ECO:0008006" key="3">
    <source>
        <dbReference type="Google" id="ProtNLM"/>
    </source>
</evidence>
<name>F4QQG5_9CAUL</name>
<dbReference type="PIRSF" id="PIRSF008502">
    <property type="entry name" value="UCP008502"/>
    <property type="match status" value="1"/>
</dbReference>
<dbReference type="PANTHER" id="PTHR36439:SF1">
    <property type="entry name" value="DUF1697 DOMAIN-CONTAINING PROTEIN"/>
    <property type="match status" value="1"/>
</dbReference>
<dbReference type="Gene3D" id="3.30.70.1280">
    <property type="entry name" value="SP0830-like domains"/>
    <property type="match status" value="1"/>
</dbReference>
<evidence type="ECO:0000313" key="1">
    <source>
        <dbReference type="EMBL" id="EGF90452.1"/>
    </source>
</evidence>
<reference evidence="2" key="1">
    <citation type="submission" date="2011-03" db="EMBL/GenBank/DDBJ databases">
        <title>Draft genome sequence of Brevundimonas diminuta.</title>
        <authorList>
            <person name="Brown P.J.B."/>
            <person name="Buechlein A."/>
            <person name="Hemmerich C."/>
            <person name="Brun Y.V."/>
        </authorList>
    </citation>
    <scope>NUCLEOTIDE SEQUENCE [LARGE SCALE GENOMIC DNA]</scope>
    <source>
        <strain evidence="2">C19</strain>
    </source>
</reference>
<protein>
    <recommendedName>
        <fullName evidence="3">DUF1697 domain-containing protein</fullName>
    </recommendedName>
</protein>
<dbReference type="SUPFAM" id="SSF160379">
    <property type="entry name" value="SP0830-like"/>
    <property type="match status" value="1"/>
</dbReference>
<dbReference type="InterPro" id="IPR012545">
    <property type="entry name" value="DUF1697"/>
</dbReference>
<proteinExistence type="predicted"/>
<dbReference type="Pfam" id="PF08002">
    <property type="entry name" value="DUF1697"/>
    <property type="match status" value="1"/>
</dbReference>
<dbReference type="AlphaFoldDB" id="F4QQG5"/>
<dbReference type="OrthoDB" id="9806494at2"/>
<dbReference type="Proteomes" id="UP000006512">
    <property type="component" value="Unassembled WGS sequence"/>
</dbReference>
<dbReference type="PANTHER" id="PTHR36439">
    <property type="entry name" value="BLL4334 PROTEIN"/>
    <property type="match status" value="1"/>
</dbReference>
<sequence>MSNSGKIWIGLFRGINIGGNRMPMKDLVKLLLAEGLTDVKTYIASGNVLFRSDRDEADLTGMIQDLVEKHFGFRTPLFLIDLQHLEKVMAANPFKDREHRGKAQHIFFLKAPASVVKHDRMLELKAETEDYALTEEAFYFYAPDGIGRSKLMEKLGQCLKADMTARNLNTVETLRDMSADLEK</sequence>
<dbReference type="eggNOG" id="COG3797">
    <property type="taxonomic scope" value="Bacteria"/>
</dbReference>